<dbReference type="EMBL" id="KY368639">
    <property type="protein sequence ID" value="APZ82372.1"/>
    <property type="molecule type" value="Genomic_DNA"/>
</dbReference>
<evidence type="ECO:0000313" key="2">
    <source>
        <dbReference type="Proteomes" id="UP000224660"/>
    </source>
</evidence>
<organism evidence="1 2">
    <name type="scientific">Bacillus phage vB_BsuM-Goe2</name>
    <dbReference type="NCBI Taxonomy" id="1933062"/>
    <lineage>
        <taxon>Viruses</taxon>
        <taxon>Duplodnaviria</taxon>
        <taxon>Heunggongvirae</taxon>
        <taxon>Uroviricota</taxon>
        <taxon>Caudoviricetes</taxon>
        <taxon>Herelleviridae</taxon>
        <taxon>Spounavirinae</taxon>
        <taxon>Okubovirus</taxon>
        <taxon>Okubovirus camphawk</taxon>
    </lineage>
</organism>
<reference evidence="1 2" key="1">
    <citation type="journal article" date="2017" name="Viruses">
        <title>Characterization of Bacillus subtilis Viruses vB_BsuM-Goe2 and vB_BsuM-Goe3.</title>
        <authorList>
            <person name="Willms I.M."/>
            <person name="Hoppert M."/>
            <person name="Hertel R."/>
        </authorList>
    </citation>
    <scope>NUCLEOTIDE SEQUENCE [LARGE SCALE GENOMIC DNA]</scope>
</reference>
<proteinExistence type="predicted"/>
<gene>
    <name evidence="1" type="ORF">Goe2_c13600</name>
</gene>
<accession>A0A217EQP9</accession>
<name>A0A217EQP9_9CAUD</name>
<protein>
    <submittedName>
        <fullName evidence="1">Uncharacterized protein</fullName>
    </submittedName>
</protein>
<sequence length="171" mass="19734">MLFKYIHDVNAKVEEGRRYLSDVVRVALDKEETTDPDTQEVTSTSYRVTAYPVVQVGEEEVPYIPVHPKTAEPGQKVTVPTYDVPDKLPMLVRGRNPEATGDYDDHIWVTEMVEVRPIVDEIFSEDDFEKARLYYEDVAAQLAEGDDVRHYFRKDLARESGHYSVSRYPSF</sequence>
<dbReference type="Proteomes" id="UP000224660">
    <property type="component" value="Segment"/>
</dbReference>
<evidence type="ECO:0000313" key="1">
    <source>
        <dbReference type="EMBL" id="APZ82372.1"/>
    </source>
</evidence>